<dbReference type="Proteomes" id="UP001454086">
    <property type="component" value="Unassembled WGS sequence"/>
</dbReference>
<sequence length="603" mass="69612">MNLICEVTIKNFRSIVSQTFMTLSMNIFVGLNDAGKSNFLKALNLFFNNETDNGRKFDFDVDYSNLAPQRTKRAKEIIIQIKFEIPTNYTDAGFIIWTKTWRADGLYSDKKNREFAKYSKAATLLNRIRYKYVPAVKGDDYFRQLLGSLYSSISVKADSEFIKLTEQYSTGLKEYTQRISDIVEKSIGINSILVMPRNQSDIFSQLSFLTQDNSLNEILLDQRGDGIKARHIPAILKFIAEQNNKSVARGSVPYTTIWGYEEPENGMEMSRCFDLSRELSNYSEDIQLFITTHSPAFYSMKDKNVRIIHICKDKTNDATIIHEKNDPQSLHSAIGILPLITPFIAQLENQLKSVNSLLNDNFLSDIPTICVEGFTDREVLRLAIKVHSPELFDLIREGRIRILTRDEGCGTTQLRNWAEAWNLVGFKNKLYILFDKDKAGKRAKDEIDKFNSAIIKSQYYKPSDEIIEAEKSMISKGDFLFEMEHLFSTEFWNLMKQKELVEERSTQELFEMYQANMTTDRTLNTVISELVPNDVIRNTIVKLNPHSDKKAAIVRLCQEEFDAGNTAIFNGYKRTVYDLARNFKDCFYDKESNRYEQPQSLVC</sequence>
<dbReference type="Gene3D" id="3.40.50.300">
    <property type="entry name" value="P-loop containing nucleotide triphosphate hydrolases"/>
    <property type="match status" value="1"/>
</dbReference>
<accession>A0ABV1D6D7</accession>
<dbReference type="PANTHER" id="PTHR43581">
    <property type="entry name" value="ATP/GTP PHOSPHATASE"/>
    <property type="match status" value="1"/>
</dbReference>
<feature type="domain" description="Endonuclease GajA/Old nuclease/RecF-like AAA" evidence="1">
    <location>
        <begin position="4"/>
        <end position="124"/>
    </location>
</feature>
<evidence type="ECO:0000313" key="2">
    <source>
        <dbReference type="EMBL" id="MEQ2425298.1"/>
    </source>
</evidence>
<protein>
    <submittedName>
        <fullName evidence="2">AAA family ATPase</fullName>
    </submittedName>
</protein>
<evidence type="ECO:0000259" key="1">
    <source>
        <dbReference type="Pfam" id="PF13175"/>
    </source>
</evidence>
<comment type="caution">
    <text evidence="2">The sequence shown here is derived from an EMBL/GenBank/DDBJ whole genome shotgun (WGS) entry which is preliminary data.</text>
</comment>
<dbReference type="InterPro" id="IPR051396">
    <property type="entry name" value="Bact_Antivir_Def_Nuclease"/>
</dbReference>
<reference evidence="2 3" key="1">
    <citation type="submission" date="2024-03" db="EMBL/GenBank/DDBJ databases">
        <title>Human intestinal bacterial collection.</title>
        <authorList>
            <person name="Pauvert C."/>
            <person name="Hitch T.C.A."/>
            <person name="Clavel T."/>
        </authorList>
    </citation>
    <scope>NUCLEOTIDE SEQUENCE [LARGE SCALE GENOMIC DNA]</scope>
    <source>
        <strain evidence="2 3">CLA-SR-H021</strain>
    </source>
</reference>
<name>A0ABV1D6D7_9FIRM</name>
<dbReference type="InterPro" id="IPR041685">
    <property type="entry name" value="AAA_GajA/Old/RecF-like"/>
</dbReference>
<dbReference type="EMBL" id="JBBMFM010000029">
    <property type="protein sequence ID" value="MEQ2425298.1"/>
    <property type="molecule type" value="Genomic_DNA"/>
</dbReference>
<proteinExistence type="predicted"/>
<keyword evidence="3" id="KW-1185">Reference proteome</keyword>
<gene>
    <name evidence="2" type="ORF">WMQ36_09975</name>
</gene>
<organism evidence="2 3">
    <name type="scientific">Enterocloster hominis</name>
    <name type="common">ex Hitch et al. 2024</name>
    <dbReference type="NCBI Taxonomy" id="1917870"/>
    <lineage>
        <taxon>Bacteria</taxon>
        <taxon>Bacillati</taxon>
        <taxon>Bacillota</taxon>
        <taxon>Clostridia</taxon>
        <taxon>Lachnospirales</taxon>
        <taxon>Lachnospiraceae</taxon>
        <taxon>Enterocloster</taxon>
    </lineage>
</organism>
<evidence type="ECO:0000313" key="3">
    <source>
        <dbReference type="Proteomes" id="UP001454086"/>
    </source>
</evidence>
<dbReference type="PANTHER" id="PTHR43581:SF4">
    <property type="entry name" value="ATP_GTP PHOSPHATASE"/>
    <property type="match status" value="1"/>
</dbReference>
<dbReference type="InterPro" id="IPR027417">
    <property type="entry name" value="P-loop_NTPase"/>
</dbReference>
<dbReference type="SUPFAM" id="SSF52540">
    <property type="entry name" value="P-loop containing nucleoside triphosphate hydrolases"/>
    <property type="match status" value="1"/>
</dbReference>
<dbReference type="Pfam" id="PF13175">
    <property type="entry name" value="AAA_15"/>
    <property type="match status" value="1"/>
</dbReference>
<dbReference type="RefSeq" id="WP_008724390.1">
    <property type="nucleotide sequence ID" value="NZ_JBBMFM010000029.1"/>
</dbReference>